<dbReference type="InterPro" id="IPR003680">
    <property type="entry name" value="Flavodoxin_fold"/>
</dbReference>
<comment type="caution">
    <text evidence="6">Lacks conserved residue(s) required for the propagation of feature annotation.</text>
</comment>
<dbReference type="Proteomes" id="UP000527860">
    <property type="component" value="Unassembled WGS sequence"/>
</dbReference>
<gene>
    <name evidence="6" type="primary">azoR</name>
    <name evidence="9" type="ORF">F7P68_0007775</name>
    <name evidence="8" type="ORF">SN16_06425</name>
</gene>
<protein>
    <recommendedName>
        <fullName evidence="6">FMN dependent NADH:quinone oxidoreductase</fullName>
        <ecNumber evidence="6">1.6.5.-</ecNumber>
    </recommendedName>
    <alternativeName>
        <fullName evidence="6">Azo-dye reductase</fullName>
    </alternativeName>
    <alternativeName>
        <fullName evidence="6">FMN-dependent NADH-azo compound oxidoreductase</fullName>
    </alternativeName>
    <alternativeName>
        <fullName evidence="6">FMN-dependent NADH-azoreductase</fullName>
        <ecNumber evidence="6">1.7.1.17</ecNumber>
    </alternativeName>
</protein>
<accession>A0A0C2HGQ0</accession>
<dbReference type="InterPro" id="IPR023048">
    <property type="entry name" value="NADH:quinone_OxRdtase_FMN_depd"/>
</dbReference>
<comment type="catalytic activity">
    <reaction evidence="6">
        <text>2 a quinone + NADH + H(+) = 2 a 1,4-benzosemiquinone + NAD(+)</text>
        <dbReference type="Rhea" id="RHEA:65952"/>
        <dbReference type="ChEBI" id="CHEBI:15378"/>
        <dbReference type="ChEBI" id="CHEBI:57540"/>
        <dbReference type="ChEBI" id="CHEBI:57945"/>
        <dbReference type="ChEBI" id="CHEBI:132124"/>
        <dbReference type="ChEBI" id="CHEBI:134225"/>
    </reaction>
</comment>
<dbReference type="PANTHER" id="PTHR43741:SF4">
    <property type="entry name" value="FMN-DEPENDENT NADH:QUINONE OXIDOREDUCTASE"/>
    <property type="match status" value="1"/>
</dbReference>
<evidence type="ECO:0000259" key="7">
    <source>
        <dbReference type="Pfam" id="PF02525"/>
    </source>
</evidence>
<evidence type="ECO:0000256" key="3">
    <source>
        <dbReference type="ARBA" id="ARBA00023002"/>
    </source>
</evidence>
<comment type="subunit">
    <text evidence="6">Homodimer.</text>
</comment>
<organism evidence="8 10">
    <name type="scientific">Salinicoccus roseus</name>
    <dbReference type="NCBI Taxonomy" id="45670"/>
    <lineage>
        <taxon>Bacteria</taxon>
        <taxon>Bacillati</taxon>
        <taxon>Bacillota</taxon>
        <taxon>Bacilli</taxon>
        <taxon>Bacillales</taxon>
        <taxon>Staphylococcaceae</taxon>
        <taxon>Salinicoccus</taxon>
    </lineage>
</organism>
<comment type="catalytic activity">
    <reaction evidence="5">
        <text>N,N-dimethyl-1,4-phenylenediamine + anthranilate + 2 NAD(+) = 2-(4-dimethylaminophenyl)diazenylbenzoate + 2 NADH + 2 H(+)</text>
        <dbReference type="Rhea" id="RHEA:55872"/>
        <dbReference type="ChEBI" id="CHEBI:15378"/>
        <dbReference type="ChEBI" id="CHEBI:15783"/>
        <dbReference type="ChEBI" id="CHEBI:16567"/>
        <dbReference type="ChEBI" id="CHEBI:57540"/>
        <dbReference type="ChEBI" id="CHEBI:57945"/>
        <dbReference type="ChEBI" id="CHEBI:71579"/>
        <dbReference type="EC" id="1.7.1.17"/>
    </reaction>
    <physiologicalReaction direction="right-to-left" evidence="5">
        <dbReference type="Rhea" id="RHEA:55874"/>
    </physiologicalReaction>
</comment>
<evidence type="ECO:0000313" key="9">
    <source>
        <dbReference type="EMBL" id="MDB0580428.1"/>
    </source>
</evidence>
<comment type="function">
    <text evidence="6">Quinone reductase that provides resistance to thiol-specific stress caused by electrophilic quinones.</text>
</comment>
<dbReference type="GO" id="GO:0016655">
    <property type="term" value="F:oxidoreductase activity, acting on NAD(P)H, quinone or similar compound as acceptor"/>
    <property type="evidence" value="ECO:0007669"/>
    <property type="project" value="InterPro"/>
</dbReference>
<evidence type="ECO:0000256" key="5">
    <source>
        <dbReference type="ARBA" id="ARBA00048542"/>
    </source>
</evidence>
<dbReference type="Gene3D" id="3.40.50.360">
    <property type="match status" value="1"/>
</dbReference>
<dbReference type="HAMAP" id="MF_01216">
    <property type="entry name" value="Azoreductase_type1"/>
    <property type="match status" value="1"/>
</dbReference>
<dbReference type="InterPro" id="IPR050104">
    <property type="entry name" value="FMN-dep_NADH:Q_OxRdtase_AzoR1"/>
</dbReference>
<dbReference type="SUPFAM" id="SSF52218">
    <property type="entry name" value="Flavoproteins"/>
    <property type="match status" value="1"/>
</dbReference>
<comment type="similarity">
    <text evidence="6">Belongs to the azoreductase type 1 family.</text>
</comment>
<evidence type="ECO:0000256" key="6">
    <source>
        <dbReference type="HAMAP-Rule" id="MF_01216"/>
    </source>
</evidence>
<dbReference type="NCBIfam" id="NF010075">
    <property type="entry name" value="PRK13556.1"/>
    <property type="match status" value="1"/>
</dbReference>
<dbReference type="InterPro" id="IPR029039">
    <property type="entry name" value="Flavoprotein-like_sf"/>
</dbReference>
<name>A0A0C2HGQ0_9STAP</name>
<sequence>MKNVLVVKANNRPDGISTKMYDAFMETVKDNKNMNINVYDIFEEDMPYIGHELFSALGKIQNEEALDADEQRLMDAKQKAMDAFEAADVIVFAFPLWNLAIPARLQTFIDYVYSAGFTFKYNADGSMAQLMTDKKVILLNARGGMYSAPEMEGMDMSHNYMKNVIGGVFGMEIIDEVIIEGHNAMPQEAARIIEEGLESVRECARELNAQFA</sequence>
<dbReference type="OrthoDB" id="9805013at2"/>
<dbReference type="GO" id="GO:0009055">
    <property type="term" value="F:electron transfer activity"/>
    <property type="evidence" value="ECO:0007669"/>
    <property type="project" value="UniProtKB-UniRule"/>
</dbReference>
<dbReference type="RefSeq" id="WP_040105800.1">
    <property type="nucleotide sequence ID" value="NZ_CANMYM010000006.1"/>
</dbReference>
<dbReference type="AlphaFoldDB" id="A0A0C2HGQ0"/>
<comment type="cofactor">
    <cofactor evidence="6">
        <name>FMN</name>
        <dbReference type="ChEBI" id="CHEBI:58210"/>
    </cofactor>
    <text evidence="6">Binds 1 FMN per subunit.</text>
</comment>
<comment type="function">
    <text evidence="6">Also exhibits azoreductase activity. Catalyzes the reductive cleavage of the azo bond in aromatic azo compounds to the corresponding amines.</text>
</comment>
<keyword evidence="11" id="KW-1185">Reference proteome</keyword>
<keyword evidence="4 6" id="KW-0520">NAD</keyword>
<evidence type="ECO:0000256" key="2">
    <source>
        <dbReference type="ARBA" id="ARBA00022643"/>
    </source>
</evidence>
<dbReference type="EC" id="1.6.5.-" evidence="6"/>
<keyword evidence="3 6" id="KW-0560">Oxidoreductase</keyword>
<dbReference type="PANTHER" id="PTHR43741">
    <property type="entry name" value="FMN-DEPENDENT NADH-AZOREDUCTASE 1"/>
    <property type="match status" value="1"/>
</dbReference>
<reference evidence="8 10" key="1">
    <citation type="submission" date="2015-01" db="EMBL/GenBank/DDBJ databases">
        <title>Genome sequences of high lactate-tolerant strain Salinicoccus roseus W12 with industrial interest.</title>
        <authorList>
            <person name="Wang H."/>
            <person name="Yu B."/>
        </authorList>
    </citation>
    <scope>NUCLEOTIDE SEQUENCE [LARGE SCALE GENOMIC DNA]</scope>
    <source>
        <strain evidence="8 10">W12</strain>
    </source>
</reference>
<evidence type="ECO:0000313" key="10">
    <source>
        <dbReference type="Proteomes" id="UP000031546"/>
    </source>
</evidence>
<reference evidence="9" key="3">
    <citation type="submission" date="2022-12" db="EMBL/GenBank/DDBJ databases">
        <title>Genome analysis and biological profiling of marine Salinicoccus roseus MOSEL-ME25.</title>
        <authorList>
            <person name="Mirza F.T."/>
            <person name="Xie Y."/>
            <person name="Shinwari Z.K."/>
        </authorList>
    </citation>
    <scope>NUCLEOTIDE SEQUENCE</scope>
    <source>
        <strain evidence="9">MOSEL-ME25</strain>
    </source>
</reference>
<dbReference type="STRING" id="45670.SN16_06425"/>
<proteinExistence type="inferred from homology"/>
<dbReference type="Pfam" id="PF02525">
    <property type="entry name" value="Flavodoxin_2"/>
    <property type="match status" value="1"/>
</dbReference>
<dbReference type="Proteomes" id="UP000031546">
    <property type="component" value="Unassembled WGS sequence"/>
</dbReference>
<dbReference type="GO" id="GO:0016652">
    <property type="term" value="F:oxidoreductase activity, acting on NAD(P)H as acceptor"/>
    <property type="evidence" value="ECO:0007669"/>
    <property type="project" value="UniProtKB-UniRule"/>
</dbReference>
<keyword evidence="1 6" id="KW-0285">Flavoprotein</keyword>
<feature type="domain" description="Flavodoxin-like fold" evidence="7">
    <location>
        <begin position="2"/>
        <end position="202"/>
    </location>
</feature>
<evidence type="ECO:0000256" key="4">
    <source>
        <dbReference type="ARBA" id="ARBA00023027"/>
    </source>
</evidence>
<comment type="caution">
    <text evidence="8">The sequence shown here is derived from an EMBL/GenBank/DDBJ whole genome shotgun (WGS) entry which is preliminary data.</text>
</comment>
<evidence type="ECO:0000256" key="1">
    <source>
        <dbReference type="ARBA" id="ARBA00022630"/>
    </source>
</evidence>
<dbReference type="GeneID" id="77845188"/>
<keyword evidence="2 6" id="KW-0288">FMN</keyword>
<evidence type="ECO:0000313" key="11">
    <source>
        <dbReference type="Proteomes" id="UP000527860"/>
    </source>
</evidence>
<reference evidence="9" key="2">
    <citation type="submission" date="2020-04" db="EMBL/GenBank/DDBJ databases">
        <authorList>
            <person name="Tanveer F."/>
            <person name="Xie Y."/>
            <person name="Shinwari Z.K."/>
        </authorList>
    </citation>
    <scope>NUCLEOTIDE SEQUENCE</scope>
    <source>
        <strain evidence="9">MOSEL-ME25</strain>
    </source>
</reference>
<dbReference type="EMBL" id="JABEVU030000001">
    <property type="protein sequence ID" value="MDB0580428.1"/>
    <property type="molecule type" value="Genomic_DNA"/>
</dbReference>
<dbReference type="GO" id="GO:0010181">
    <property type="term" value="F:FMN binding"/>
    <property type="evidence" value="ECO:0007669"/>
    <property type="project" value="UniProtKB-UniRule"/>
</dbReference>
<dbReference type="EMBL" id="JXII01000005">
    <property type="protein sequence ID" value="KIH70789.1"/>
    <property type="molecule type" value="Genomic_DNA"/>
</dbReference>
<dbReference type="EC" id="1.7.1.17" evidence="6"/>
<evidence type="ECO:0000313" key="8">
    <source>
        <dbReference type="EMBL" id="KIH70789.1"/>
    </source>
</evidence>